<organism evidence="1">
    <name type="scientific">human gut metagenome</name>
    <dbReference type="NCBI Taxonomy" id="408170"/>
    <lineage>
        <taxon>unclassified sequences</taxon>
        <taxon>metagenomes</taxon>
        <taxon>organismal metagenomes</taxon>
    </lineage>
</organism>
<comment type="caution">
    <text evidence="1">The sequence shown here is derived from an EMBL/GenBank/DDBJ whole genome shotgun (WGS) entry which is preliminary data.</text>
</comment>
<name>K1S379_9ZZZZ</name>
<gene>
    <name evidence="1" type="ORF">OBE_13272</name>
</gene>
<reference evidence="1" key="1">
    <citation type="journal article" date="2013" name="Environ. Microbiol.">
        <title>Microbiota from the distal guts of lean and obese adolescents exhibit partial functional redundancy besides clear differences in community structure.</title>
        <authorList>
            <person name="Ferrer M."/>
            <person name="Ruiz A."/>
            <person name="Lanza F."/>
            <person name="Haange S.B."/>
            <person name="Oberbach A."/>
            <person name="Till H."/>
            <person name="Bargiela R."/>
            <person name="Campoy C."/>
            <person name="Segura M.T."/>
            <person name="Richter M."/>
            <person name="von Bergen M."/>
            <person name="Seifert J."/>
            <person name="Suarez A."/>
        </authorList>
    </citation>
    <scope>NUCLEOTIDE SEQUENCE</scope>
</reference>
<feature type="non-terminal residue" evidence="1">
    <location>
        <position position="1"/>
    </location>
</feature>
<protein>
    <submittedName>
        <fullName evidence="1">Integral membrane protein</fullName>
    </submittedName>
</protein>
<dbReference type="AlphaFoldDB" id="K1S379"/>
<evidence type="ECO:0000313" key="1">
    <source>
        <dbReference type="EMBL" id="EKC52083.1"/>
    </source>
</evidence>
<accession>K1S379</accession>
<sequence length="139" mass="15662">LREDGYKPSEDYIRGVGKQLNLSDNEMKEVQKIFQVKPDELSEHQKQAAKLLDAASVGNFRVIQDIQKTGYQITQNDIKAMRENGVQENTIIAVQKIFGLENKVKTLGDVKLASSPKPDNTKEMARPIANTVNKMFNDL</sequence>
<proteinExistence type="predicted"/>
<dbReference type="EMBL" id="AJWZ01009167">
    <property type="protein sequence ID" value="EKC52083.1"/>
    <property type="molecule type" value="Genomic_DNA"/>
</dbReference>